<proteinExistence type="predicted"/>
<keyword evidence="3" id="KW-1185">Reference proteome</keyword>
<dbReference type="Pfam" id="PF20557">
    <property type="entry name" value="DnaT_2"/>
    <property type="match status" value="1"/>
</dbReference>
<name>A0A1W6DWZ3_9CAUD</name>
<evidence type="ECO:0000259" key="1">
    <source>
        <dbReference type="Pfam" id="PF20557"/>
    </source>
</evidence>
<dbReference type="EMBL" id="KY629563">
    <property type="protein sequence ID" value="ARK07411.1"/>
    <property type="molecule type" value="Genomic_DNA"/>
</dbReference>
<evidence type="ECO:0000313" key="2">
    <source>
        <dbReference type="EMBL" id="ARK07411.1"/>
    </source>
</evidence>
<feature type="domain" description="Putative DnaT-like" evidence="1">
    <location>
        <begin position="3"/>
        <end position="150"/>
    </location>
</feature>
<sequence>MADLILENGTGVVNANAYLTTEEADEILEVNIHSNWTIADEETKEKLIIWATRLLEERVQWFGKKMFPTAWLSWPRCGARDREGYMLQDDIVPRQVKIATALLADHLLAGNPELVNSSSNLTSLKADVVELKFDAKLRVEKYPTEVKFALDGLGRVSMGRGGPKFIVRH</sequence>
<dbReference type="Proteomes" id="UP000223906">
    <property type="component" value="Segment"/>
</dbReference>
<evidence type="ECO:0000313" key="3">
    <source>
        <dbReference type="Proteomes" id="UP000223906"/>
    </source>
</evidence>
<dbReference type="OrthoDB" id="11724at10239"/>
<accession>A0A1W6DWZ3</accession>
<gene>
    <name evidence="2" type="ORF">LAV_00011</name>
</gene>
<organism evidence="2 3">
    <name type="scientific">Sphingobium phage Lacusarx</name>
    <dbReference type="NCBI Taxonomy" id="1980139"/>
    <lineage>
        <taxon>Viruses</taxon>
        <taxon>Duplodnaviria</taxon>
        <taxon>Heunggongvirae</taxon>
        <taxon>Uroviricota</taxon>
        <taxon>Caudoviricetes</taxon>
        <taxon>Lacusarxvirus</taxon>
        <taxon>Lacusarxvirus lacusarx</taxon>
    </lineage>
</organism>
<protein>
    <recommendedName>
        <fullName evidence="1">Putative DnaT-like domain-containing protein</fullName>
    </recommendedName>
</protein>
<dbReference type="InterPro" id="IPR046787">
    <property type="entry name" value="DnaT_2"/>
</dbReference>
<reference evidence="2 3" key="1">
    <citation type="submission" date="2017-02" db="EMBL/GenBank/DDBJ databases">
        <title>The first characterized phage against a member of the ecologically important #sphingomonads reveals high dissimilarity against all other known phages.</title>
        <authorList>
            <person name="Nielsen T.K."/>
            <person name="Carstens A.B."/>
            <person name="Kot W."/>
            <person name="Lametsch R."/>
            <person name="Neve H."/>
            <person name="Hansen L.H."/>
        </authorList>
    </citation>
    <scope>NUCLEOTIDE SEQUENCE [LARGE SCALE GENOMIC DNA]</scope>
</reference>